<reference evidence="6" key="1">
    <citation type="journal article" date="2020" name="Phytopathology">
        <title>Genome sequence and comparative analysis of Colletotrichum gloeosporioides isolated from Liriodendron leaves.</title>
        <authorList>
            <person name="Fu F.F."/>
            <person name="Hao Z."/>
            <person name="Wang P."/>
            <person name="Lu Y."/>
            <person name="Xue L.J."/>
            <person name="Wei G."/>
            <person name="Tian Y."/>
            <person name="Baishi H."/>
            <person name="Xu H."/>
            <person name="Shi J."/>
            <person name="Cheng T."/>
            <person name="Wang G."/>
            <person name="Yi Y."/>
            <person name="Chen J."/>
        </authorList>
    </citation>
    <scope>NUCLEOTIDE SEQUENCE</scope>
    <source>
        <strain evidence="6">Lc1</strain>
    </source>
</reference>
<comment type="caution">
    <text evidence="6">The sequence shown here is derived from an EMBL/GenBank/DDBJ whole genome shotgun (WGS) entry which is preliminary data.</text>
</comment>
<evidence type="ECO:0000256" key="4">
    <source>
        <dbReference type="SAM" id="MobiDB-lite"/>
    </source>
</evidence>
<dbReference type="PANTHER" id="PTHR43364">
    <property type="entry name" value="NADH-SPECIFIC METHYLGLYOXAL REDUCTASE-RELATED"/>
    <property type="match status" value="1"/>
</dbReference>
<keyword evidence="7" id="KW-1185">Reference proteome</keyword>
<dbReference type="PANTHER" id="PTHR43364:SF7">
    <property type="entry name" value="NADP-DEPENDENT OXIDOREDUCTASE DOMAIN-CONTAINING PROTEIN-RELATED"/>
    <property type="match status" value="1"/>
</dbReference>
<dbReference type="Proteomes" id="UP000613401">
    <property type="component" value="Unassembled WGS sequence"/>
</dbReference>
<comment type="similarity">
    <text evidence="3">Belongs to the aldo/keto reductase family. Aldo/keto reductase 2 subfamily.</text>
</comment>
<keyword evidence="1" id="KW-0521">NADP</keyword>
<dbReference type="Gene3D" id="3.20.20.100">
    <property type="entry name" value="NADP-dependent oxidoreductase domain"/>
    <property type="match status" value="1"/>
</dbReference>
<keyword evidence="2" id="KW-0560">Oxidoreductase</keyword>
<evidence type="ECO:0000256" key="2">
    <source>
        <dbReference type="ARBA" id="ARBA00023002"/>
    </source>
</evidence>
<feature type="region of interest" description="Disordered" evidence="4">
    <location>
        <begin position="1"/>
        <end position="20"/>
    </location>
</feature>
<dbReference type="Pfam" id="PF00248">
    <property type="entry name" value="Aldo_ket_red"/>
    <property type="match status" value="1"/>
</dbReference>
<accession>A0A8H4FFI5</accession>
<proteinExistence type="inferred from homology"/>
<dbReference type="InterPro" id="IPR023210">
    <property type="entry name" value="NADP_OxRdtase_dom"/>
</dbReference>
<evidence type="ECO:0000256" key="3">
    <source>
        <dbReference type="ARBA" id="ARBA00038157"/>
    </source>
</evidence>
<gene>
    <name evidence="6" type="ORF">GCG54_00010059</name>
</gene>
<dbReference type="InterPro" id="IPR036812">
    <property type="entry name" value="NAD(P)_OxRdtase_dom_sf"/>
</dbReference>
<name>A0A8H4FFI5_COLGL</name>
<dbReference type="GO" id="GO:0016491">
    <property type="term" value="F:oxidoreductase activity"/>
    <property type="evidence" value="ECO:0007669"/>
    <property type="project" value="UniProtKB-KW"/>
</dbReference>
<dbReference type="EMBL" id="WVTB01000082">
    <property type="protein sequence ID" value="KAF3799866.1"/>
    <property type="molecule type" value="Genomic_DNA"/>
</dbReference>
<sequence length="421" mass="46737">NVPEPQEDVSQPKLSDPADTIPSRADITMSFFEYPPKPKSALGYHRILSPTASVKVSPICLGGIGIGHSWSSIFGKNEDPFALLDAYFALGGNFIDTSNIYNSEDSERLIGEWMEKRGVRDQIVLATKYTAGFRSYNREKEPLQSNFTGNSAKSMHISVRESLKKLRTDYIDVLYVHWWDWATGVEEVMRGLHAHVMAKEVLYLGVSNTPAWVVVKANAFARANGLTPFSVYQGRWNAGFRDMEAEIIPMCEDQGMAIVPWAALGGGKFLTAEEREARDKDPDARKSSHGQEVSVALCEALEKIAKEKGATLRSIALAYLFHQSPYVFPIVGVNTVAHVEAIPEAIGIELSKADIDLIHEASPFDPRFPMNFAFGYMKGGKYDLSLTAADNQQYTIAAWIDAPPKPLPYKPRKVTETEARD</sequence>
<evidence type="ECO:0000313" key="6">
    <source>
        <dbReference type="EMBL" id="KAF3799866.1"/>
    </source>
</evidence>
<dbReference type="SUPFAM" id="SSF51430">
    <property type="entry name" value="NAD(P)-linked oxidoreductase"/>
    <property type="match status" value="1"/>
</dbReference>
<dbReference type="AlphaFoldDB" id="A0A8H4FFI5"/>
<organism evidence="6 7">
    <name type="scientific">Colletotrichum gloeosporioides</name>
    <name type="common">Anthracnose fungus</name>
    <name type="synonym">Glomerella cingulata</name>
    <dbReference type="NCBI Taxonomy" id="474922"/>
    <lineage>
        <taxon>Eukaryota</taxon>
        <taxon>Fungi</taxon>
        <taxon>Dikarya</taxon>
        <taxon>Ascomycota</taxon>
        <taxon>Pezizomycotina</taxon>
        <taxon>Sordariomycetes</taxon>
        <taxon>Hypocreomycetidae</taxon>
        <taxon>Glomerellales</taxon>
        <taxon>Glomerellaceae</taxon>
        <taxon>Colletotrichum</taxon>
        <taxon>Colletotrichum gloeosporioides species complex</taxon>
    </lineage>
</organism>
<protein>
    <submittedName>
        <fullName evidence="6">Norsolorinic acid reductase A</fullName>
    </submittedName>
</protein>
<dbReference type="GeneID" id="69017191"/>
<evidence type="ECO:0000313" key="7">
    <source>
        <dbReference type="Proteomes" id="UP000613401"/>
    </source>
</evidence>
<dbReference type="InterPro" id="IPR050523">
    <property type="entry name" value="AKR_Detox_Biosynth"/>
</dbReference>
<feature type="non-terminal residue" evidence="6">
    <location>
        <position position="1"/>
    </location>
</feature>
<dbReference type="RefSeq" id="XP_045259026.1">
    <property type="nucleotide sequence ID" value="XM_045409991.1"/>
</dbReference>
<feature type="domain" description="NADP-dependent oxidoreductase" evidence="5">
    <location>
        <begin position="58"/>
        <end position="361"/>
    </location>
</feature>
<evidence type="ECO:0000256" key="1">
    <source>
        <dbReference type="ARBA" id="ARBA00022857"/>
    </source>
</evidence>
<reference evidence="6" key="2">
    <citation type="submission" date="2020-03" db="EMBL/GenBank/DDBJ databases">
        <authorList>
            <person name="Fu F.-F."/>
            <person name="Chen J."/>
        </authorList>
    </citation>
    <scope>NUCLEOTIDE SEQUENCE</scope>
    <source>
        <strain evidence="6">Lc1</strain>
    </source>
</reference>
<evidence type="ECO:0000259" key="5">
    <source>
        <dbReference type="Pfam" id="PF00248"/>
    </source>
</evidence>